<evidence type="ECO:0000313" key="7">
    <source>
        <dbReference type="EnsemblMetazoa" id="XP_030855462"/>
    </source>
</evidence>
<dbReference type="InterPro" id="IPR013857">
    <property type="entry name" value="NADH-UbQ_OxRdtase-assoc_prot30"/>
</dbReference>
<evidence type="ECO:0000256" key="4">
    <source>
        <dbReference type="ARBA" id="ARBA00023186"/>
    </source>
</evidence>
<feature type="compositionally biased region" description="Low complexity" evidence="5">
    <location>
        <begin position="42"/>
        <end position="53"/>
    </location>
</feature>
<dbReference type="KEGG" id="spu:578830"/>
<dbReference type="InParanoid" id="A0A7M7T5I7"/>
<keyword evidence="4" id="KW-0143">Chaperone</keyword>
<evidence type="ECO:0000256" key="5">
    <source>
        <dbReference type="SAM" id="MobiDB-lite"/>
    </source>
</evidence>
<dbReference type="GO" id="GO:0005739">
    <property type="term" value="C:mitochondrion"/>
    <property type="evidence" value="ECO:0000318"/>
    <property type="project" value="GO_Central"/>
</dbReference>
<reference evidence="8" key="1">
    <citation type="submission" date="2015-02" db="EMBL/GenBank/DDBJ databases">
        <title>Genome sequencing for Strongylocentrotus purpuratus.</title>
        <authorList>
            <person name="Murali S."/>
            <person name="Liu Y."/>
            <person name="Vee V."/>
            <person name="English A."/>
            <person name="Wang M."/>
            <person name="Skinner E."/>
            <person name="Han Y."/>
            <person name="Muzny D.M."/>
            <person name="Worley K.C."/>
            <person name="Gibbs R.A."/>
        </authorList>
    </citation>
    <scope>NUCLEOTIDE SEQUENCE</scope>
</reference>
<dbReference type="FunCoup" id="A0A7M7T5I7">
    <property type="interactions" value="1478"/>
</dbReference>
<keyword evidence="3" id="KW-0496">Mitochondrion</keyword>
<evidence type="ECO:0000259" key="6">
    <source>
        <dbReference type="Pfam" id="PF08547"/>
    </source>
</evidence>
<reference evidence="7" key="2">
    <citation type="submission" date="2021-01" db="UniProtKB">
        <authorList>
            <consortium name="EnsemblMetazoa"/>
        </authorList>
    </citation>
    <scope>IDENTIFICATION</scope>
</reference>
<dbReference type="Proteomes" id="UP000007110">
    <property type="component" value="Unassembled WGS sequence"/>
</dbReference>
<dbReference type="RefSeq" id="XP_030855462.1">
    <property type="nucleotide sequence ID" value="XM_030999602.1"/>
</dbReference>
<dbReference type="PANTHER" id="PTHR13194">
    <property type="entry name" value="COMPLEX I INTERMEDIATE-ASSOCIATED PROTEIN 30"/>
    <property type="match status" value="1"/>
</dbReference>
<comment type="subcellular location">
    <subcellularLocation>
        <location evidence="1">Mitochondrion</location>
    </subcellularLocation>
</comment>
<dbReference type="CTD" id="51103"/>
<dbReference type="InterPro" id="IPR039131">
    <property type="entry name" value="NDUFAF1"/>
</dbReference>
<comment type="similarity">
    <text evidence="2">Belongs to the CIA30 family.</text>
</comment>
<feature type="domain" description="NADH:ubiquinone oxidoreductase intermediate-associated protein 30" evidence="6">
    <location>
        <begin position="98"/>
        <end position="270"/>
    </location>
</feature>
<keyword evidence="8" id="KW-1185">Reference proteome</keyword>
<organism evidence="7 8">
    <name type="scientific">Strongylocentrotus purpuratus</name>
    <name type="common">Purple sea urchin</name>
    <dbReference type="NCBI Taxonomy" id="7668"/>
    <lineage>
        <taxon>Eukaryota</taxon>
        <taxon>Metazoa</taxon>
        <taxon>Echinodermata</taxon>
        <taxon>Eleutherozoa</taxon>
        <taxon>Echinozoa</taxon>
        <taxon>Echinoidea</taxon>
        <taxon>Euechinoidea</taxon>
        <taxon>Echinacea</taxon>
        <taxon>Camarodonta</taxon>
        <taxon>Echinidea</taxon>
        <taxon>Strongylocentrotidae</taxon>
        <taxon>Strongylocentrotus</taxon>
    </lineage>
</organism>
<dbReference type="GO" id="GO:0006120">
    <property type="term" value="P:mitochondrial electron transport, NADH to ubiquinone"/>
    <property type="evidence" value="ECO:0000318"/>
    <property type="project" value="GO_Central"/>
</dbReference>
<dbReference type="Pfam" id="PF08547">
    <property type="entry name" value="CIA30"/>
    <property type="match status" value="1"/>
</dbReference>
<evidence type="ECO:0000313" key="8">
    <source>
        <dbReference type="Proteomes" id="UP000007110"/>
    </source>
</evidence>
<dbReference type="GO" id="GO:0032981">
    <property type="term" value="P:mitochondrial respiratory chain complex I assembly"/>
    <property type="evidence" value="ECO:0000318"/>
    <property type="project" value="GO_Central"/>
</dbReference>
<dbReference type="GO" id="GO:0051082">
    <property type="term" value="F:unfolded protein binding"/>
    <property type="evidence" value="ECO:0000318"/>
    <property type="project" value="GO_Central"/>
</dbReference>
<protein>
    <recommendedName>
        <fullName evidence="6">NADH:ubiquinone oxidoreductase intermediate-associated protein 30 domain-containing protein</fullName>
    </recommendedName>
</protein>
<feature type="region of interest" description="Disordered" evidence="5">
    <location>
        <begin position="40"/>
        <end position="61"/>
    </location>
</feature>
<sequence>MAMLPKHIFSHLREKTWRTLWQCQQRSNLHRQLTAVPFLTNSRQSSSDQSSSSNPPKQKRESYLSFINKNVKLLSEEMWTKLKSPNLDTMFDQNRVLWHFDGPDSIEDFIVHSDAEIGGKSSAGVTMSRNNKLLFHGNLCTELPRDGETKRSGYCALRTKQSYRSFNRKQAMDLTPFNVLKLRVRGDGRAYMVNLMIKGYFTESHDDVWSYFMFTRGGPYWQDITIPFTKFFMSSRGRVQDKQMPPDLESVNAIGLTMGDAVDGEFMLEIDSISVSYDATHTEEYTYEMYKSQ</sequence>
<dbReference type="GeneID" id="578830"/>
<name>A0A7M7T5I7_STRPU</name>
<dbReference type="AlphaFoldDB" id="A0A7M7T5I7"/>
<dbReference type="InterPro" id="IPR008979">
    <property type="entry name" value="Galactose-bd-like_sf"/>
</dbReference>
<evidence type="ECO:0000256" key="1">
    <source>
        <dbReference type="ARBA" id="ARBA00004173"/>
    </source>
</evidence>
<evidence type="ECO:0000256" key="3">
    <source>
        <dbReference type="ARBA" id="ARBA00023128"/>
    </source>
</evidence>
<proteinExistence type="inferred from homology"/>
<evidence type="ECO:0000256" key="2">
    <source>
        <dbReference type="ARBA" id="ARBA00007884"/>
    </source>
</evidence>
<accession>A0A7M7T5I7</accession>
<dbReference type="SUPFAM" id="SSF49785">
    <property type="entry name" value="Galactose-binding domain-like"/>
    <property type="match status" value="1"/>
</dbReference>
<dbReference type="OrthoDB" id="42561at2759"/>
<dbReference type="PANTHER" id="PTHR13194:SF18">
    <property type="entry name" value="COMPLEX I INTERMEDIATE-ASSOCIATED PROTEIN 30, MITOCHONDRIAL"/>
    <property type="match status" value="1"/>
</dbReference>
<dbReference type="OMA" id="HDDIWSY"/>
<dbReference type="EnsemblMetazoa" id="XM_030999602">
    <property type="protein sequence ID" value="XP_030855462"/>
    <property type="gene ID" value="LOC578830"/>
</dbReference>